<organism evidence="1">
    <name type="scientific">marine sediment metagenome</name>
    <dbReference type="NCBI Taxonomy" id="412755"/>
    <lineage>
        <taxon>unclassified sequences</taxon>
        <taxon>metagenomes</taxon>
        <taxon>ecological metagenomes</taxon>
    </lineage>
</organism>
<accession>A0A0F9RD89</accession>
<proteinExistence type="predicted"/>
<dbReference type="AlphaFoldDB" id="A0A0F9RD89"/>
<sequence>MKVTWRDHCTHGTGWRDLDDAKEYTDLECTSFGQVIRSDEGLLNIVQTISAEDQVFGVFTIVRGTIIRIEVLS</sequence>
<protein>
    <submittedName>
        <fullName evidence="1">Uncharacterized protein</fullName>
    </submittedName>
</protein>
<reference evidence="1" key="1">
    <citation type="journal article" date="2015" name="Nature">
        <title>Complex archaea that bridge the gap between prokaryotes and eukaryotes.</title>
        <authorList>
            <person name="Spang A."/>
            <person name="Saw J.H."/>
            <person name="Jorgensen S.L."/>
            <person name="Zaremba-Niedzwiedzka K."/>
            <person name="Martijn J."/>
            <person name="Lind A.E."/>
            <person name="van Eijk R."/>
            <person name="Schleper C."/>
            <person name="Guy L."/>
            <person name="Ettema T.J."/>
        </authorList>
    </citation>
    <scope>NUCLEOTIDE SEQUENCE</scope>
</reference>
<evidence type="ECO:0000313" key="1">
    <source>
        <dbReference type="EMBL" id="KKN15238.1"/>
    </source>
</evidence>
<gene>
    <name evidence="1" type="ORF">LCGC14_0988060</name>
</gene>
<name>A0A0F9RD89_9ZZZZ</name>
<dbReference type="EMBL" id="LAZR01003731">
    <property type="protein sequence ID" value="KKN15238.1"/>
    <property type="molecule type" value="Genomic_DNA"/>
</dbReference>
<comment type="caution">
    <text evidence="1">The sequence shown here is derived from an EMBL/GenBank/DDBJ whole genome shotgun (WGS) entry which is preliminary data.</text>
</comment>